<comment type="similarity">
    <text evidence="2">Belongs to the major facilitator superfamily. TCR/Tet family.</text>
</comment>
<dbReference type="Pfam" id="PF07690">
    <property type="entry name" value="MFS_1"/>
    <property type="match status" value="1"/>
</dbReference>
<dbReference type="CDD" id="cd17502">
    <property type="entry name" value="MFS_Azr1_MDR_like"/>
    <property type="match status" value="1"/>
</dbReference>
<feature type="transmembrane region" description="Helical" evidence="9">
    <location>
        <begin position="270"/>
        <end position="292"/>
    </location>
</feature>
<keyword evidence="7 9" id="KW-0472">Membrane</keyword>
<feature type="transmembrane region" description="Helical" evidence="9">
    <location>
        <begin position="474"/>
        <end position="492"/>
    </location>
</feature>
<dbReference type="InterPro" id="IPR036259">
    <property type="entry name" value="MFS_trans_sf"/>
</dbReference>
<keyword evidence="6 9" id="KW-1133">Transmembrane helix</keyword>
<accession>A0A917QQ78</accession>
<dbReference type="PANTHER" id="PTHR23501">
    <property type="entry name" value="MAJOR FACILITATOR SUPERFAMILY"/>
    <property type="match status" value="1"/>
</dbReference>
<feature type="transmembrane region" description="Helical" evidence="9">
    <location>
        <begin position="337"/>
        <end position="357"/>
    </location>
</feature>
<dbReference type="GO" id="GO:0022857">
    <property type="term" value="F:transmembrane transporter activity"/>
    <property type="evidence" value="ECO:0007669"/>
    <property type="project" value="InterPro"/>
</dbReference>
<protein>
    <submittedName>
        <fullName evidence="11">MFS transporter</fullName>
    </submittedName>
</protein>
<evidence type="ECO:0000256" key="8">
    <source>
        <dbReference type="SAM" id="MobiDB-lite"/>
    </source>
</evidence>
<evidence type="ECO:0000256" key="5">
    <source>
        <dbReference type="ARBA" id="ARBA00022692"/>
    </source>
</evidence>
<dbReference type="AlphaFoldDB" id="A0A917QQ78"/>
<evidence type="ECO:0000256" key="1">
    <source>
        <dbReference type="ARBA" id="ARBA00004651"/>
    </source>
</evidence>
<feature type="transmembrane region" description="Helical" evidence="9">
    <location>
        <begin position="167"/>
        <end position="186"/>
    </location>
</feature>
<feature type="transmembrane region" description="Helical" evidence="9">
    <location>
        <begin position="49"/>
        <end position="67"/>
    </location>
</feature>
<feature type="transmembrane region" description="Helical" evidence="9">
    <location>
        <begin position="363"/>
        <end position="384"/>
    </location>
</feature>
<evidence type="ECO:0000256" key="2">
    <source>
        <dbReference type="ARBA" id="ARBA00007520"/>
    </source>
</evidence>
<dbReference type="FunFam" id="1.20.1720.10:FF:000004">
    <property type="entry name" value="EmrB/QacA family drug resistance transporter"/>
    <property type="match status" value="1"/>
</dbReference>
<dbReference type="PRINTS" id="PR01036">
    <property type="entry name" value="TCRTETB"/>
</dbReference>
<proteinExistence type="inferred from homology"/>
<name>A0A917QQ78_9ACTN</name>
<comment type="caution">
    <text evidence="11">The sequence shown here is derived from an EMBL/GenBank/DDBJ whole genome shotgun (WGS) entry which is preliminary data.</text>
</comment>
<dbReference type="EMBL" id="BMPQ01000005">
    <property type="protein sequence ID" value="GGK62727.1"/>
    <property type="molecule type" value="Genomic_DNA"/>
</dbReference>
<feature type="transmembrane region" description="Helical" evidence="9">
    <location>
        <begin position="141"/>
        <end position="161"/>
    </location>
</feature>
<dbReference type="PANTHER" id="PTHR23501:SF197">
    <property type="entry name" value="COMD"/>
    <property type="match status" value="1"/>
</dbReference>
<evidence type="ECO:0000313" key="11">
    <source>
        <dbReference type="EMBL" id="GGK62727.1"/>
    </source>
</evidence>
<feature type="domain" description="Major facilitator superfamily (MFS) profile" evidence="10">
    <location>
        <begin position="14"/>
        <end position="497"/>
    </location>
</feature>
<evidence type="ECO:0000259" key="10">
    <source>
        <dbReference type="PROSITE" id="PS50850"/>
    </source>
</evidence>
<dbReference type="Gene3D" id="1.20.1250.20">
    <property type="entry name" value="MFS general substrate transporter like domains"/>
    <property type="match status" value="1"/>
</dbReference>
<sequence length="553" mass="56612">MPAAPMSRRQVLQTVSGLVVGLFVAILAGTVVSNALPRITAELGASQSSYTWVITAELLAMTATVPLWGKLADLYNKKLLVQLSLVLYIVGSLVAGFSQDVGTLIFSRVVQGVGAGGLTALTQVVMAAVIPPRQLGRYSGIFGAVFTGATVAGPLIGGVLVDTPWLGWRWCFFIGVPFALLAIALLQRTLDLPTIRREVRIDYLGAFLITAGVSALLIWVSLAGNRFDWMSWQSTALAGGGVVLLGAALRVEARAAEPVIPLRIFRNRTVSLTTAASLLVGVALFGGSVFLSQFFQVAMGASPTAAGLMSLPFILGSLASSTVAGQLVSATGRWKRYLVAGAALMTVGLALLATIGADTSFGLLSLYMALLGIGVGMLMQNLVLVAQNDVPAADLGSTTSLVSFFRSMGGTMGTSVLGAVLAHRVTSELAADRTQEGGASGGEAAGHGVPDVTALPASVRESVENAYGVATADLFLWATPFALLALIAVLFIQEKPLKTSNSTQRLAEEAAAAAGSGGGALSTGSTPAPGSALPDQPAVPSALAAGSGRGTSR</sequence>
<evidence type="ECO:0000256" key="7">
    <source>
        <dbReference type="ARBA" id="ARBA00023136"/>
    </source>
</evidence>
<gene>
    <name evidence="11" type="ORF">GCM10010094_24330</name>
</gene>
<feature type="region of interest" description="Disordered" evidence="8">
    <location>
        <begin position="508"/>
        <end position="553"/>
    </location>
</feature>
<dbReference type="InterPro" id="IPR020846">
    <property type="entry name" value="MFS_dom"/>
</dbReference>
<feature type="transmembrane region" description="Helical" evidence="9">
    <location>
        <begin position="206"/>
        <end position="224"/>
    </location>
</feature>
<feature type="transmembrane region" description="Helical" evidence="9">
    <location>
        <begin position="79"/>
        <end position="97"/>
    </location>
</feature>
<reference evidence="11" key="1">
    <citation type="journal article" date="2014" name="Int. J. Syst. Evol. Microbiol.">
        <title>Complete genome sequence of Corynebacterium casei LMG S-19264T (=DSM 44701T), isolated from a smear-ripened cheese.</title>
        <authorList>
            <consortium name="US DOE Joint Genome Institute (JGI-PGF)"/>
            <person name="Walter F."/>
            <person name="Albersmeier A."/>
            <person name="Kalinowski J."/>
            <person name="Ruckert C."/>
        </authorList>
    </citation>
    <scope>NUCLEOTIDE SEQUENCE</scope>
    <source>
        <strain evidence="11">JCM 3035</strain>
    </source>
</reference>
<feature type="transmembrane region" description="Helical" evidence="9">
    <location>
        <begin position="230"/>
        <end position="249"/>
    </location>
</feature>
<feature type="transmembrane region" description="Helical" evidence="9">
    <location>
        <begin position="304"/>
        <end position="325"/>
    </location>
</feature>
<evidence type="ECO:0000256" key="6">
    <source>
        <dbReference type="ARBA" id="ARBA00022989"/>
    </source>
</evidence>
<evidence type="ECO:0000256" key="9">
    <source>
        <dbReference type="SAM" id="Phobius"/>
    </source>
</evidence>
<keyword evidence="12" id="KW-1185">Reference proteome</keyword>
<dbReference type="SUPFAM" id="SSF103473">
    <property type="entry name" value="MFS general substrate transporter"/>
    <property type="match status" value="1"/>
</dbReference>
<keyword evidence="5 9" id="KW-0812">Transmembrane</keyword>
<dbReference type="PROSITE" id="PS51318">
    <property type="entry name" value="TAT"/>
    <property type="match status" value="1"/>
</dbReference>
<feature type="transmembrane region" description="Helical" evidence="9">
    <location>
        <begin position="109"/>
        <end position="129"/>
    </location>
</feature>
<dbReference type="Proteomes" id="UP000637788">
    <property type="component" value="Unassembled WGS sequence"/>
</dbReference>
<comment type="subcellular location">
    <subcellularLocation>
        <location evidence="1">Cell membrane</location>
        <topology evidence="1">Multi-pass membrane protein</topology>
    </subcellularLocation>
</comment>
<evidence type="ECO:0000313" key="12">
    <source>
        <dbReference type="Proteomes" id="UP000637788"/>
    </source>
</evidence>
<evidence type="ECO:0000256" key="3">
    <source>
        <dbReference type="ARBA" id="ARBA00022448"/>
    </source>
</evidence>
<dbReference type="InterPro" id="IPR006311">
    <property type="entry name" value="TAT_signal"/>
</dbReference>
<dbReference type="PROSITE" id="PS50850">
    <property type="entry name" value="MFS"/>
    <property type="match status" value="1"/>
</dbReference>
<dbReference type="GO" id="GO:0005886">
    <property type="term" value="C:plasma membrane"/>
    <property type="evidence" value="ECO:0007669"/>
    <property type="project" value="UniProtKB-SubCell"/>
</dbReference>
<dbReference type="InterPro" id="IPR011701">
    <property type="entry name" value="MFS"/>
</dbReference>
<keyword evidence="4" id="KW-1003">Cell membrane</keyword>
<evidence type="ECO:0000256" key="4">
    <source>
        <dbReference type="ARBA" id="ARBA00022475"/>
    </source>
</evidence>
<keyword evidence="3" id="KW-0813">Transport</keyword>
<reference evidence="11" key="2">
    <citation type="submission" date="2020-09" db="EMBL/GenBank/DDBJ databases">
        <authorList>
            <person name="Sun Q."/>
            <person name="Ohkuma M."/>
        </authorList>
    </citation>
    <scope>NUCLEOTIDE SEQUENCE</scope>
    <source>
        <strain evidence="11">JCM 3035</strain>
    </source>
</reference>
<dbReference type="Gene3D" id="1.20.1720.10">
    <property type="entry name" value="Multidrug resistance protein D"/>
    <property type="match status" value="1"/>
</dbReference>
<organism evidence="11 12">
    <name type="scientific">Streptomyces flaveus</name>
    <dbReference type="NCBI Taxonomy" id="66370"/>
    <lineage>
        <taxon>Bacteria</taxon>
        <taxon>Bacillati</taxon>
        <taxon>Actinomycetota</taxon>
        <taxon>Actinomycetes</taxon>
        <taxon>Kitasatosporales</taxon>
        <taxon>Streptomycetaceae</taxon>
        <taxon>Streptomyces</taxon>
        <taxon>Streptomyces aurantiacus group</taxon>
    </lineage>
</organism>